<dbReference type="EMBL" id="KN833001">
    <property type="protein sequence ID" value="KIM80955.1"/>
    <property type="molecule type" value="Genomic_DNA"/>
</dbReference>
<keyword evidence="2" id="KW-1133">Transmembrane helix</keyword>
<reference evidence="3 4" key="1">
    <citation type="submission" date="2014-04" db="EMBL/GenBank/DDBJ databases">
        <authorList>
            <consortium name="DOE Joint Genome Institute"/>
            <person name="Kuo A."/>
            <person name="Tarkka M."/>
            <person name="Buscot F."/>
            <person name="Kohler A."/>
            <person name="Nagy L.G."/>
            <person name="Floudas D."/>
            <person name="Copeland A."/>
            <person name="Barry K.W."/>
            <person name="Cichocki N."/>
            <person name="Veneault-Fourrey C."/>
            <person name="LaButti K."/>
            <person name="Lindquist E.A."/>
            <person name="Lipzen A."/>
            <person name="Lundell T."/>
            <person name="Morin E."/>
            <person name="Murat C."/>
            <person name="Sun H."/>
            <person name="Tunlid A."/>
            <person name="Henrissat B."/>
            <person name="Grigoriev I.V."/>
            <person name="Hibbett D.S."/>
            <person name="Martin F."/>
            <person name="Nordberg H.P."/>
            <person name="Cantor M.N."/>
            <person name="Hua S.X."/>
        </authorList>
    </citation>
    <scope>NUCLEOTIDE SEQUENCE [LARGE SCALE GENOMIC DNA]</scope>
    <source>
        <strain evidence="3 4">F 1598</strain>
    </source>
</reference>
<evidence type="ECO:0000313" key="4">
    <source>
        <dbReference type="Proteomes" id="UP000054166"/>
    </source>
</evidence>
<keyword evidence="4" id="KW-1185">Reference proteome</keyword>
<dbReference type="HOGENOM" id="CLU_1147552_0_0_1"/>
<organism evidence="3 4">
    <name type="scientific">Piloderma croceum (strain F 1598)</name>
    <dbReference type="NCBI Taxonomy" id="765440"/>
    <lineage>
        <taxon>Eukaryota</taxon>
        <taxon>Fungi</taxon>
        <taxon>Dikarya</taxon>
        <taxon>Basidiomycota</taxon>
        <taxon>Agaricomycotina</taxon>
        <taxon>Agaricomycetes</taxon>
        <taxon>Agaricomycetidae</taxon>
        <taxon>Atheliales</taxon>
        <taxon>Atheliaceae</taxon>
        <taxon>Piloderma</taxon>
    </lineage>
</organism>
<gene>
    <name evidence="3" type="ORF">PILCRDRAFT_9000</name>
</gene>
<dbReference type="InParanoid" id="A0A0C3F8A0"/>
<dbReference type="AlphaFoldDB" id="A0A0C3F8A0"/>
<dbReference type="Proteomes" id="UP000054166">
    <property type="component" value="Unassembled WGS sequence"/>
</dbReference>
<keyword evidence="2" id="KW-0472">Membrane</keyword>
<reference evidence="4" key="2">
    <citation type="submission" date="2015-01" db="EMBL/GenBank/DDBJ databases">
        <title>Evolutionary Origins and Diversification of the Mycorrhizal Mutualists.</title>
        <authorList>
            <consortium name="DOE Joint Genome Institute"/>
            <consortium name="Mycorrhizal Genomics Consortium"/>
            <person name="Kohler A."/>
            <person name="Kuo A."/>
            <person name="Nagy L.G."/>
            <person name="Floudas D."/>
            <person name="Copeland A."/>
            <person name="Barry K.W."/>
            <person name="Cichocki N."/>
            <person name="Veneault-Fourrey C."/>
            <person name="LaButti K."/>
            <person name="Lindquist E.A."/>
            <person name="Lipzen A."/>
            <person name="Lundell T."/>
            <person name="Morin E."/>
            <person name="Murat C."/>
            <person name="Riley R."/>
            <person name="Ohm R."/>
            <person name="Sun H."/>
            <person name="Tunlid A."/>
            <person name="Henrissat B."/>
            <person name="Grigoriev I.V."/>
            <person name="Hibbett D.S."/>
            <person name="Martin F."/>
        </authorList>
    </citation>
    <scope>NUCLEOTIDE SEQUENCE [LARGE SCALE GENOMIC DNA]</scope>
    <source>
        <strain evidence="4">F 1598</strain>
    </source>
</reference>
<name>A0A0C3F8A0_PILCF</name>
<evidence type="ECO:0000313" key="3">
    <source>
        <dbReference type="EMBL" id="KIM80955.1"/>
    </source>
</evidence>
<protein>
    <submittedName>
        <fullName evidence="3">Uncharacterized protein</fullName>
    </submittedName>
</protein>
<dbReference type="STRING" id="765440.A0A0C3F8A0"/>
<evidence type="ECO:0000256" key="2">
    <source>
        <dbReference type="SAM" id="Phobius"/>
    </source>
</evidence>
<keyword evidence="2" id="KW-0812">Transmembrane</keyword>
<proteinExistence type="predicted"/>
<feature type="transmembrane region" description="Helical" evidence="2">
    <location>
        <begin position="66"/>
        <end position="87"/>
    </location>
</feature>
<evidence type="ECO:0000256" key="1">
    <source>
        <dbReference type="SAM" id="MobiDB-lite"/>
    </source>
</evidence>
<accession>A0A0C3F8A0</accession>
<sequence length="242" mass="26697">MKFPVVSVIFVKEAISCLLASVQVLTVSVTRLSITISAAGPPLELLDVSLSSSSEVILSLFQSKKAIAICHAVTYLVLITIVCWHVCDMGKHKKKHVSGSRKFKELQGHVDGLAEEVLEIERANTSKKRKRDYANSNEDGSITKPPGTAGKGGGLGYNLQSAMGLSGRENEQIYLSLLQKVRKAVPRHGIDITKTITCNRQIVVIKFITLCQKKWPFFHRFEDGDEPANWLTGDFCILSRSL</sequence>
<feature type="region of interest" description="Disordered" evidence="1">
    <location>
        <begin position="128"/>
        <end position="152"/>
    </location>
</feature>